<evidence type="ECO:0000313" key="1">
    <source>
        <dbReference type="EMBL" id="GLY70961.1"/>
    </source>
</evidence>
<name>A0A9W6R7T6_9PSEU</name>
<comment type="caution">
    <text evidence="1">The sequence shown here is derived from an EMBL/GenBank/DDBJ whole genome shotgun (WGS) entry which is preliminary data.</text>
</comment>
<gene>
    <name evidence="1" type="ORF">Atai01_75800</name>
</gene>
<dbReference type="RefSeq" id="WP_027945880.1">
    <property type="nucleotide sequence ID" value="NZ_BSTI01000029.1"/>
</dbReference>
<reference evidence="1" key="1">
    <citation type="submission" date="2023-03" db="EMBL/GenBank/DDBJ databases">
        <title>Amycolatopsis taiwanensis NBRC 103393.</title>
        <authorList>
            <person name="Ichikawa N."/>
            <person name="Sato H."/>
            <person name="Tonouchi N."/>
        </authorList>
    </citation>
    <scope>NUCLEOTIDE SEQUENCE</scope>
    <source>
        <strain evidence="1">NBRC 103393</strain>
    </source>
</reference>
<protein>
    <submittedName>
        <fullName evidence="1">Uncharacterized protein</fullName>
    </submittedName>
</protein>
<keyword evidence="2" id="KW-1185">Reference proteome</keyword>
<organism evidence="1 2">
    <name type="scientific">Amycolatopsis taiwanensis</name>
    <dbReference type="NCBI Taxonomy" id="342230"/>
    <lineage>
        <taxon>Bacteria</taxon>
        <taxon>Bacillati</taxon>
        <taxon>Actinomycetota</taxon>
        <taxon>Actinomycetes</taxon>
        <taxon>Pseudonocardiales</taxon>
        <taxon>Pseudonocardiaceae</taxon>
        <taxon>Amycolatopsis</taxon>
    </lineage>
</organism>
<dbReference type="Proteomes" id="UP001165136">
    <property type="component" value="Unassembled WGS sequence"/>
</dbReference>
<evidence type="ECO:0000313" key="2">
    <source>
        <dbReference type="Proteomes" id="UP001165136"/>
    </source>
</evidence>
<accession>A0A9W6R7T6</accession>
<dbReference type="EMBL" id="BSTI01000029">
    <property type="protein sequence ID" value="GLY70961.1"/>
    <property type="molecule type" value="Genomic_DNA"/>
</dbReference>
<dbReference type="AlphaFoldDB" id="A0A9W6R7T6"/>
<proteinExistence type="predicted"/>
<sequence>MWRRNRWLKWPLLATIGILVATFTQVALGLESSLAAHAALGVTLCGMETALVLRVFLLRVGSSTATA</sequence>